<accession>A0A3E4QPG7</accession>
<evidence type="ECO:0000256" key="7">
    <source>
        <dbReference type="ARBA" id="ARBA00023136"/>
    </source>
</evidence>
<dbReference type="GO" id="GO:0008360">
    <property type="term" value="P:regulation of cell shape"/>
    <property type="evidence" value="ECO:0007669"/>
    <property type="project" value="UniProtKB-KW"/>
</dbReference>
<dbReference type="InterPro" id="IPR007227">
    <property type="entry name" value="Cell_shape_determining_MreD"/>
</dbReference>
<evidence type="ECO:0000256" key="5">
    <source>
        <dbReference type="ARBA" id="ARBA00022960"/>
    </source>
</evidence>
<organism evidence="9 10">
    <name type="scientific">Collinsella tanakaei</name>
    <dbReference type="NCBI Taxonomy" id="626935"/>
    <lineage>
        <taxon>Bacteria</taxon>
        <taxon>Bacillati</taxon>
        <taxon>Actinomycetota</taxon>
        <taxon>Coriobacteriia</taxon>
        <taxon>Coriobacteriales</taxon>
        <taxon>Coriobacteriaceae</taxon>
        <taxon>Collinsella</taxon>
    </lineage>
</organism>
<dbReference type="AlphaFoldDB" id="A0A3E4QPG7"/>
<feature type="transmembrane region" description="Helical" evidence="8">
    <location>
        <begin position="161"/>
        <end position="189"/>
    </location>
</feature>
<keyword evidence="4 8" id="KW-0812">Transmembrane</keyword>
<feature type="transmembrane region" description="Helical" evidence="8">
    <location>
        <begin position="39"/>
        <end position="56"/>
    </location>
</feature>
<reference evidence="9 10" key="1">
    <citation type="submission" date="2018-08" db="EMBL/GenBank/DDBJ databases">
        <title>A genome reference for cultivated species of the human gut microbiota.</title>
        <authorList>
            <person name="Zou Y."/>
            <person name="Xue W."/>
            <person name="Luo G."/>
        </authorList>
    </citation>
    <scope>NUCLEOTIDE SEQUENCE [LARGE SCALE GENOMIC DNA]</scope>
    <source>
        <strain evidence="9 10">TF08-14</strain>
    </source>
</reference>
<keyword evidence="6 8" id="KW-1133">Transmembrane helix</keyword>
<comment type="caution">
    <text evidence="9">The sequence shown here is derived from an EMBL/GenBank/DDBJ whole genome shotgun (WGS) entry which is preliminary data.</text>
</comment>
<dbReference type="NCBIfam" id="TIGR03426">
    <property type="entry name" value="shape_MreD"/>
    <property type="match status" value="1"/>
</dbReference>
<dbReference type="EMBL" id="QSRJ01000014">
    <property type="protein sequence ID" value="RGL07548.1"/>
    <property type="molecule type" value="Genomic_DNA"/>
</dbReference>
<protein>
    <submittedName>
        <fullName evidence="9">Rod shape-determining protein MreD</fullName>
    </submittedName>
</protein>
<evidence type="ECO:0000256" key="8">
    <source>
        <dbReference type="SAM" id="Phobius"/>
    </source>
</evidence>
<comment type="subcellular location">
    <subcellularLocation>
        <location evidence="1">Cell membrane</location>
        <topology evidence="1">Multi-pass membrane protein</topology>
    </subcellularLocation>
</comment>
<dbReference type="GO" id="GO:0005886">
    <property type="term" value="C:plasma membrane"/>
    <property type="evidence" value="ECO:0007669"/>
    <property type="project" value="UniProtKB-SubCell"/>
</dbReference>
<keyword evidence="3" id="KW-1003">Cell membrane</keyword>
<keyword evidence="7 8" id="KW-0472">Membrane</keyword>
<proteinExistence type="inferred from homology"/>
<evidence type="ECO:0000256" key="3">
    <source>
        <dbReference type="ARBA" id="ARBA00022475"/>
    </source>
</evidence>
<evidence type="ECO:0000256" key="1">
    <source>
        <dbReference type="ARBA" id="ARBA00004651"/>
    </source>
</evidence>
<evidence type="ECO:0000313" key="9">
    <source>
        <dbReference type="EMBL" id="RGL07548.1"/>
    </source>
</evidence>
<feature type="transmembrane region" description="Helical" evidence="8">
    <location>
        <begin position="101"/>
        <end position="121"/>
    </location>
</feature>
<dbReference type="Proteomes" id="UP000260943">
    <property type="component" value="Unassembled WGS sequence"/>
</dbReference>
<sequence>MASPLPRMLPLIRLTHPPTALLRNRGGPLEVRDPHRQRRSLAIACTVAAVLQLALAPQISLFGGAFNFMLVFALCMSMGNEIGSAVLIGFFSGLFYDMTSAAPVGLMSLLLTIGCFSLAAVSHGVSGNVSSDSMRLIAIAILAINVVNGVVLFFMGVEGGFVSAVFVHGLASTVLDTIAALPFLVLVGASEPKKGFSARTKGTRFKNYKSLK</sequence>
<comment type="similarity">
    <text evidence="2">Belongs to the MreD family.</text>
</comment>
<feature type="transmembrane region" description="Helical" evidence="8">
    <location>
        <begin position="133"/>
        <end position="155"/>
    </location>
</feature>
<feature type="transmembrane region" description="Helical" evidence="8">
    <location>
        <begin position="68"/>
        <end position="95"/>
    </location>
</feature>
<gene>
    <name evidence="9" type="primary">mreD</name>
    <name evidence="9" type="ORF">DXC81_09895</name>
</gene>
<name>A0A3E4QPG7_9ACTN</name>
<evidence type="ECO:0000256" key="2">
    <source>
        <dbReference type="ARBA" id="ARBA00007776"/>
    </source>
</evidence>
<evidence type="ECO:0000313" key="10">
    <source>
        <dbReference type="Proteomes" id="UP000260943"/>
    </source>
</evidence>
<evidence type="ECO:0000256" key="4">
    <source>
        <dbReference type="ARBA" id="ARBA00022692"/>
    </source>
</evidence>
<evidence type="ECO:0000256" key="6">
    <source>
        <dbReference type="ARBA" id="ARBA00022989"/>
    </source>
</evidence>
<keyword evidence="5" id="KW-0133">Cell shape</keyword>